<reference evidence="2 3" key="1">
    <citation type="journal article" date="2019" name="Sci. Rep.">
        <title>A multi-omics analysis of the grapevine pathogen Lasiodiplodia theobromae reveals that temperature affects the expression of virulence- and pathogenicity-related genes.</title>
        <authorList>
            <person name="Felix C."/>
            <person name="Meneses R."/>
            <person name="Goncalves M.F.M."/>
            <person name="Tilleman L."/>
            <person name="Duarte A.S."/>
            <person name="Jorrin-Novo J.V."/>
            <person name="Van de Peer Y."/>
            <person name="Deforce D."/>
            <person name="Van Nieuwerburgh F."/>
            <person name="Esteves A.C."/>
            <person name="Alves A."/>
        </authorList>
    </citation>
    <scope>NUCLEOTIDE SEQUENCE [LARGE SCALE GENOMIC DNA]</scope>
    <source>
        <strain evidence="2 3">LA-SOL3</strain>
    </source>
</reference>
<dbReference type="AlphaFoldDB" id="A0A5N5DSF9"/>
<evidence type="ECO:0000313" key="2">
    <source>
        <dbReference type="EMBL" id="KAB2580697.1"/>
    </source>
</evidence>
<evidence type="ECO:0000256" key="1">
    <source>
        <dbReference type="SAM" id="MobiDB-lite"/>
    </source>
</evidence>
<sequence>MAQWRDNDHGKSYTLGTLGDANTTCPLTIQLDFMNGHREGPIMKLSFTQLTANIDGSFTRDAGTTIPLIYGTEHVLKCSDVIHPGRLTDFPWEIRSEVRRMRNSAKGRDYSLISLEISVKKQPIVLMPRAPKHPVDEHELKQVLLLKNLSRAKRFSLFMSINGSDEEICHFKDSLQFGSGGNSALMFDSDSHATVQSPNDGDWNCIYIKAAGGSIVTLSDLERLQIKLPGASTFRLRGEGQLRIENQNFALDYDDPIEQKRSESPPEREKTSEQRTASLRKKVQEQTGALKQDKDKVSVKNDQEYMPQPKEETEAMQQEVIELPKKRVRFADEFDNSRTLADDFLNQLGQEMSMSASPSQGMIQRDMTDNVMEQQSESGAEVKDNTAPQTTVHGTTVTAILNVPVPELAQTPTSDSSLGLRARWRRWAGWVIMQPQTEPAVIGSLLREAYQAATGDDAEGFVGNILNILESLGNNGGGGDGPV</sequence>
<comment type="caution">
    <text evidence="2">The sequence shown here is derived from an EMBL/GenBank/DDBJ whole genome shotgun (WGS) entry which is preliminary data.</text>
</comment>
<evidence type="ECO:0000313" key="3">
    <source>
        <dbReference type="Proteomes" id="UP000325902"/>
    </source>
</evidence>
<dbReference type="EMBL" id="VCHE01000002">
    <property type="protein sequence ID" value="KAB2580697.1"/>
    <property type="molecule type" value="Genomic_DNA"/>
</dbReference>
<name>A0A5N5DSF9_9PEZI</name>
<feature type="compositionally biased region" description="Basic and acidic residues" evidence="1">
    <location>
        <begin position="257"/>
        <end position="273"/>
    </location>
</feature>
<proteinExistence type="predicted"/>
<dbReference type="Proteomes" id="UP000325902">
    <property type="component" value="Unassembled WGS sequence"/>
</dbReference>
<protein>
    <submittedName>
        <fullName evidence="2">Uncharacterized protein</fullName>
    </submittedName>
</protein>
<gene>
    <name evidence="2" type="ORF">DBV05_g390</name>
</gene>
<keyword evidence="3" id="KW-1185">Reference proteome</keyword>
<feature type="region of interest" description="Disordered" evidence="1">
    <location>
        <begin position="247"/>
        <end position="313"/>
    </location>
</feature>
<accession>A0A5N5DSF9</accession>
<feature type="compositionally biased region" description="Basic and acidic residues" evidence="1">
    <location>
        <begin position="291"/>
        <end position="313"/>
    </location>
</feature>
<organism evidence="2 3">
    <name type="scientific">Lasiodiplodia theobromae</name>
    <dbReference type="NCBI Taxonomy" id="45133"/>
    <lineage>
        <taxon>Eukaryota</taxon>
        <taxon>Fungi</taxon>
        <taxon>Dikarya</taxon>
        <taxon>Ascomycota</taxon>
        <taxon>Pezizomycotina</taxon>
        <taxon>Dothideomycetes</taxon>
        <taxon>Dothideomycetes incertae sedis</taxon>
        <taxon>Botryosphaeriales</taxon>
        <taxon>Botryosphaeriaceae</taxon>
        <taxon>Lasiodiplodia</taxon>
    </lineage>
</organism>